<sequence length="556" mass="62643">MTPKSTTNLLKQLRALMLNTKYVTEPVNAYIVTSNDAHTSEYTADCDEFRAFISGFNGSAGTAIITQNEACLWTDGRYYLQASQQLDSNWTLMKEGIPSTPNEGTWLSKNLPSGSRVGVDPKLFPYKKFLPLQVQLESVGHKLVPISTNLIELICLVEDQLKKKFEALHVQMKEKNAQFLVLTALDEIAWFLNLRGQVTSEVKQHLASEAGEIYNIEPYDAIEDRLKALSKNTDGFIWFSEFANYALTSLIPRNNFLVTDITPIQLMKAIKNTVEINGMRNAHIKDGAALCCYFSWLEKHVANTKITEISGAKQLLEFRKLQADFVGDSFPTISSVGPHGAIIHYTPNESTDVQITTDELYLCDSGAQYKDGTTDVTRTLHFGTPTEFEKECYTRVLKGNYLDSFAREYLWKVGLDYAHGTGHGIGSYLNVHEGPMGISWRPIQEDPGLDAGMFLSNEPGYYQDGEFGIRIEDIIQIVEAEPPHNYNDIGFLTFNSVTLVPKIKKLIIIDMLTDAEIQYLNEYHQQCRDTIGPLLDKQGQSEAKEWLIRETQPISK</sequence>
<dbReference type="CDD" id="cd01085">
    <property type="entry name" value="APP"/>
    <property type="match status" value="1"/>
</dbReference>
<dbReference type="Pfam" id="PF00557">
    <property type="entry name" value="Peptidase_M24"/>
    <property type="match status" value="1"/>
</dbReference>
<proteinExistence type="inferred from homology"/>
<dbReference type="InterPro" id="IPR000587">
    <property type="entry name" value="Creatinase_N"/>
</dbReference>
<dbReference type="GO" id="GO:0005737">
    <property type="term" value="C:cytoplasm"/>
    <property type="evidence" value="ECO:0007669"/>
    <property type="project" value="UniProtKB-ARBA"/>
</dbReference>
<evidence type="ECO:0000256" key="6">
    <source>
        <dbReference type="RuleBase" id="RU000590"/>
    </source>
</evidence>
<dbReference type="Pfam" id="PF01321">
    <property type="entry name" value="Creatinase_N"/>
    <property type="match status" value="1"/>
</dbReference>
<dbReference type="Gene3D" id="3.90.230.10">
    <property type="entry name" value="Creatinase/methionine aminopeptidase superfamily"/>
    <property type="match status" value="1"/>
</dbReference>
<keyword evidence="4" id="KW-0378">Hydrolase</keyword>
<keyword evidence="3 6" id="KW-0479">Metal-binding</keyword>
<gene>
    <name evidence="10" type="ORF">NQ314_013847</name>
</gene>
<dbReference type="PANTHER" id="PTHR43763:SF20">
    <property type="entry name" value="XAA-PRO AMINOPEPTIDASE APEPP"/>
    <property type="match status" value="1"/>
</dbReference>
<dbReference type="SUPFAM" id="SSF53092">
    <property type="entry name" value="Creatinase/prolidase N-terminal domain"/>
    <property type="match status" value="1"/>
</dbReference>
<reference evidence="10" key="1">
    <citation type="journal article" date="2023" name="Insect Mol. Biol.">
        <title>Genome sequencing provides insights into the evolution of gene families encoding plant cell wall-degrading enzymes in longhorned beetles.</title>
        <authorList>
            <person name="Shin N.R."/>
            <person name="Okamura Y."/>
            <person name="Kirsch R."/>
            <person name="Pauchet Y."/>
        </authorList>
    </citation>
    <scope>NUCLEOTIDE SEQUENCE</scope>
    <source>
        <strain evidence="10">RBIC_L_NR</strain>
    </source>
</reference>
<dbReference type="FunFam" id="3.90.230.10:FF:000007">
    <property type="entry name" value="Xaa-Pro aminopeptidase P"/>
    <property type="match status" value="1"/>
</dbReference>
<evidence type="ECO:0000256" key="2">
    <source>
        <dbReference type="ARBA" id="ARBA00008766"/>
    </source>
</evidence>
<dbReference type="FunFam" id="3.40.350.10:FF:000001">
    <property type="entry name" value="Putative xaa-Pro aminopeptidase 1"/>
    <property type="match status" value="1"/>
</dbReference>
<feature type="domain" description="Creatinase N-terminal" evidence="8">
    <location>
        <begin position="27"/>
        <end position="148"/>
    </location>
</feature>
<dbReference type="SUPFAM" id="SSF55920">
    <property type="entry name" value="Creatinase/aminopeptidase"/>
    <property type="match status" value="1"/>
</dbReference>
<dbReference type="AlphaFoldDB" id="A0AAV8X6Z4"/>
<protein>
    <submittedName>
        <fullName evidence="10">Uncharacterized protein</fullName>
    </submittedName>
</protein>
<dbReference type="EMBL" id="JANEYF010003819">
    <property type="protein sequence ID" value="KAJ8933717.1"/>
    <property type="molecule type" value="Genomic_DNA"/>
</dbReference>
<evidence type="ECO:0000256" key="1">
    <source>
        <dbReference type="ARBA" id="ARBA00001936"/>
    </source>
</evidence>
<comment type="similarity">
    <text evidence="2 6">Belongs to the peptidase M24B family.</text>
</comment>
<dbReference type="InterPro" id="IPR001131">
    <property type="entry name" value="Peptidase_M24B_aminopep-P_CS"/>
</dbReference>
<evidence type="ECO:0000313" key="10">
    <source>
        <dbReference type="EMBL" id="KAJ8933717.1"/>
    </source>
</evidence>
<dbReference type="Gene3D" id="3.40.350.10">
    <property type="entry name" value="Creatinase/prolidase N-terminal domain"/>
    <property type="match status" value="3"/>
</dbReference>
<dbReference type="InterPro" id="IPR050422">
    <property type="entry name" value="X-Pro_aminopeptidase_P"/>
</dbReference>
<evidence type="ECO:0000256" key="3">
    <source>
        <dbReference type="ARBA" id="ARBA00022723"/>
    </source>
</evidence>
<dbReference type="Pfam" id="PF16189">
    <property type="entry name" value="Creatinase_N_2"/>
    <property type="match status" value="1"/>
</dbReference>
<dbReference type="InterPro" id="IPR032416">
    <property type="entry name" value="Peptidase_M24_C"/>
</dbReference>
<comment type="caution">
    <text evidence="10">The sequence shown here is derived from an EMBL/GenBank/DDBJ whole genome shotgun (WGS) entry which is preliminary data.</text>
</comment>
<feature type="domain" description="Peptidase M24" evidence="7">
    <location>
        <begin position="278"/>
        <end position="478"/>
    </location>
</feature>
<dbReference type="InterPro" id="IPR036005">
    <property type="entry name" value="Creatinase/aminopeptidase-like"/>
</dbReference>
<comment type="cofactor">
    <cofactor evidence="1">
        <name>Mn(2+)</name>
        <dbReference type="ChEBI" id="CHEBI:29035"/>
    </cofactor>
</comment>
<accession>A0AAV8X6Z4</accession>
<evidence type="ECO:0000259" key="9">
    <source>
        <dbReference type="Pfam" id="PF16188"/>
    </source>
</evidence>
<dbReference type="InterPro" id="IPR033740">
    <property type="entry name" value="Pept_M24B"/>
</dbReference>
<dbReference type="Proteomes" id="UP001162156">
    <property type="component" value="Unassembled WGS sequence"/>
</dbReference>
<dbReference type="GO" id="GO:0046872">
    <property type="term" value="F:metal ion binding"/>
    <property type="evidence" value="ECO:0007669"/>
    <property type="project" value="UniProtKB-KW"/>
</dbReference>
<keyword evidence="5" id="KW-0464">Manganese</keyword>
<evidence type="ECO:0000313" key="11">
    <source>
        <dbReference type="Proteomes" id="UP001162156"/>
    </source>
</evidence>
<evidence type="ECO:0000259" key="7">
    <source>
        <dbReference type="Pfam" id="PF00557"/>
    </source>
</evidence>
<evidence type="ECO:0000256" key="4">
    <source>
        <dbReference type="ARBA" id="ARBA00022801"/>
    </source>
</evidence>
<evidence type="ECO:0000259" key="8">
    <source>
        <dbReference type="Pfam" id="PF01321"/>
    </source>
</evidence>
<evidence type="ECO:0000256" key="5">
    <source>
        <dbReference type="ARBA" id="ARBA00023211"/>
    </source>
</evidence>
<feature type="domain" description="Peptidase M24 C-terminal" evidence="9">
    <location>
        <begin position="490"/>
        <end position="554"/>
    </location>
</feature>
<dbReference type="InterPro" id="IPR000994">
    <property type="entry name" value="Pept_M24"/>
</dbReference>
<dbReference type="PROSITE" id="PS00491">
    <property type="entry name" value="PROLINE_PEPTIDASE"/>
    <property type="match status" value="1"/>
</dbReference>
<dbReference type="Pfam" id="PF16188">
    <property type="entry name" value="Peptidase_M24_C"/>
    <property type="match status" value="1"/>
</dbReference>
<organism evidence="10 11">
    <name type="scientific">Rhamnusium bicolor</name>
    <dbReference type="NCBI Taxonomy" id="1586634"/>
    <lineage>
        <taxon>Eukaryota</taxon>
        <taxon>Metazoa</taxon>
        <taxon>Ecdysozoa</taxon>
        <taxon>Arthropoda</taxon>
        <taxon>Hexapoda</taxon>
        <taxon>Insecta</taxon>
        <taxon>Pterygota</taxon>
        <taxon>Neoptera</taxon>
        <taxon>Endopterygota</taxon>
        <taxon>Coleoptera</taxon>
        <taxon>Polyphaga</taxon>
        <taxon>Cucujiformia</taxon>
        <taxon>Chrysomeloidea</taxon>
        <taxon>Cerambycidae</taxon>
        <taxon>Lepturinae</taxon>
        <taxon>Rhagiini</taxon>
        <taxon>Rhamnusium</taxon>
    </lineage>
</organism>
<dbReference type="PANTHER" id="PTHR43763">
    <property type="entry name" value="XAA-PRO AMINOPEPTIDASE 1"/>
    <property type="match status" value="1"/>
</dbReference>
<keyword evidence="11" id="KW-1185">Reference proteome</keyword>
<dbReference type="GO" id="GO:0070006">
    <property type="term" value="F:metalloaminopeptidase activity"/>
    <property type="evidence" value="ECO:0007669"/>
    <property type="project" value="InterPro"/>
</dbReference>
<dbReference type="InterPro" id="IPR029149">
    <property type="entry name" value="Creatin/AminoP/Spt16_N"/>
</dbReference>
<name>A0AAV8X6Z4_9CUCU</name>